<sequence length="873" mass="96954">MKRALLVGVGSYASEALPTLDSPASDLKDWARLLRDPTLGAFDDVRDLLDADSYRLQLALYDFLTSADPHDFLLVYYSGHGRLHHGHRLYLTATDTDPDRLPPTSVPTDEFRHWVDECRARELVLILDCCHAGAFGDLKQRGDRSRIVVVSAGATELAHEGDGHKQHALPSAFSGPFLEGLRTGGADRDGNGIISVREAFEYAAVRMVDRERRQTPQMRAAGVGDLILSNAPRRPQLIPEELLALTRSRLAAARVLAVDELSNWAYGHQRSRDQLVAAFETLETLERDPAERVAERARQALSGRLRVTRAEVAEDPGPPEPAGEPGWAAGSTFYEVNVRFFYDSDGDGHGDLRGVTEKLDYLRRLGVDCLLLNPIMAAPALGDGRAAADFEAIDEGLGAPSHLLELLSLAHRQGLRVVLDLVLNHTSDQHPWFQASRSDPTGPYGDFYVWSDSGDSYAEADDPLGSHGAGWTYDSQRRQYYWHRYSRSEPDLNYDAPEVRAAMRDVMAFWLRQGVDGLRLLTVPYLFERSGTSSKGLDETHGYLRQLRSWLDTTYPDRILIAWSEDWPEGAGAYFGTAEHPECHLVMYASLMPSLLLAMRREAHRPVSRVLAQMGDQPSDRHWAVFLRNGDEMSLGLLHERERDDLLHAYAPLARMRGATGIRRRTATLLNDDRGQLELAFALLLSMPGVPVLYYGDEIGMGENLALPGHLAFNTPMQWAPDRNGGFSVAQPENLPAPPIHESIYGYMAVNVENQLRSRSSLLHVVEKLIETRHACPAFSRPGCRIVRSTNPAVLAFLRGEPDDEVLCLFNFARYPQTTTLSLASHVGCRPRELTGGAEFPGVPDSGEYDLGIAGHGFFWLSVAAGLRDIPFE</sequence>
<dbReference type="RefSeq" id="WP_093405679.1">
    <property type="nucleotide sequence ID" value="NZ_BOPD01000011.1"/>
</dbReference>
<organism evidence="2 3">
    <name type="scientific">Micromonospora sediminimaris</name>
    <dbReference type="NCBI Taxonomy" id="547162"/>
    <lineage>
        <taxon>Bacteria</taxon>
        <taxon>Bacillati</taxon>
        <taxon>Actinomycetota</taxon>
        <taxon>Actinomycetes</taxon>
        <taxon>Micromonosporales</taxon>
        <taxon>Micromonosporaceae</taxon>
        <taxon>Micromonospora</taxon>
    </lineage>
</organism>
<dbReference type="AlphaFoldDB" id="A0A9W5UQU9"/>
<dbReference type="Pfam" id="PF00128">
    <property type="entry name" value="Alpha-amylase"/>
    <property type="match status" value="2"/>
</dbReference>
<dbReference type="InterPro" id="IPR032091">
    <property type="entry name" value="Malt_amylase-like_C"/>
</dbReference>
<dbReference type="Pfam" id="PF16657">
    <property type="entry name" value="Malt_amylase_C"/>
    <property type="match status" value="1"/>
</dbReference>
<evidence type="ECO:0000313" key="3">
    <source>
        <dbReference type="Proteomes" id="UP000607311"/>
    </source>
</evidence>
<dbReference type="PANTHER" id="PTHR10357">
    <property type="entry name" value="ALPHA-AMYLASE FAMILY MEMBER"/>
    <property type="match status" value="1"/>
</dbReference>
<dbReference type="InterPro" id="IPR006047">
    <property type="entry name" value="GH13_cat_dom"/>
</dbReference>
<dbReference type="Gene3D" id="2.60.40.1180">
    <property type="entry name" value="Golgi alpha-mannosidase II"/>
    <property type="match status" value="1"/>
</dbReference>
<dbReference type="InterPro" id="IPR013780">
    <property type="entry name" value="Glyco_hydro_b"/>
</dbReference>
<dbReference type="InterPro" id="IPR045857">
    <property type="entry name" value="O16G_dom_2"/>
</dbReference>
<dbReference type="PANTHER" id="PTHR10357:SF219">
    <property type="entry name" value="MALTOSE ALPHA-D-GLUCOSYLTRANSFERASE"/>
    <property type="match status" value="1"/>
</dbReference>
<dbReference type="SMART" id="SM00642">
    <property type="entry name" value="Aamy"/>
    <property type="match status" value="1"/>
</dbReference>
<dbReference type="InterPro" id="IPR029030">
    <property type="entry name" value="Caspase-like_dom_sf"/>
</dbReference>
<dbReference type="NCBIfam" id="NF047832">
    <property type="entry name" value="caspase_w_EACC1"/>
    <property type="match status" value="1"/>
</dbReference>
<evidence type="ECO:0000259" key="1">
    <source>
        <dbReference type="SMART" id="SM00642"/>
    </source>
</evidence>
<proteinExistence type="predicted"/>
<dbReference type="GO" id="GO:0005975">
    <property type="term" value="P:carbohydrate metabolic process"/>
    <property type="evidence" value="ECO:0007669"/>
    <property type="project" value="InterPro"/>
</dbReference>
<evidence type="ECO:0000313" key="2">
    <source>
        <dbReference type="EMBL" id="GIJ32904.1"/>
    </source>
</evidence>
<dbReference type="GO" id="GO:0006508">
    <property type="term" value="P:proteolysis"/>
    <property type="evidence" value="ECO:0007669"/>
    <property type="project" value="InterPro"/>
</dbReference>
<dbReference type="SUPFAM" id="SSF51445">
    <property type="entry name" value="(Trans)glycosidases"/>
    <property type="match status" value="1"/>
</dbReference>
<dbReference type="Proteomes" id="UP000607311">
    <property type="component" value="Unassembled WGS sequence"/>
</dbReference>
<name>A0A9W5UQU9_9ACTN</name>
<dbReference type="InterPro" id="IPR017853">
    <property type="entry name" value="GH"/>
</dbReference>
<dbReference type="Gene3D" id="3.90.400.10">
    <property type="entry name" value="Oligo-1,6-glucosidase, Domain 2"/>
    <property type="match status" value="1"/>
</dbReference>
<dbReference type="GO" id="GO:0004197">
    <property type="term" value="F:cysteine-type endopeptidase activity"/>
    <property type="evidence" value="ECO:0007669"/>
    <property type="project" value="InterPro"/>
</dbReference>
<dbReference type="Pfam" id="PF00656">
    <property type="entry name" value="Peptidase_C14"/>
    <property type="match status" value="1"/>
</dbReference>
<keyword evidence="3" id="KW-1185">Reference proteome</keyword>
<gene>
    <name evidence="2" type="ORF">Vse01_20520</name>
</gene>
<dbReference type="Gene3D" id="3.20.20.80">
    <property type="entry name" value="Glycosidases"/>
    <property type="match status" value="1"/>
</dbReference>
<accession>A0A9W5UQU9</accession>
<comment type="caution">
    <text evidence="2">The sequence shown here is derived from an EMBL/GenBank/DDBJ whole genome shotgun (WGS) entry which is preliminary data.</text>
</comment>
<dbReference type="Gene3D" id="3.40.50.1460">
    <property type="match status" value="1"/>
</dbReference>
<reference evidence="2" key="1">
    <citation type="submission" date="2021-01" db="EMBL/GenBank/DDBJ databases">
        <title>Whole genome shotgun sequence of Verrucosispora sediminis NBRC 107745.</title>
        <authorList>
            <person name="Komaki H."/>
            <person name="Tamura T."/>
        </authorList>
    </citation>
    <scope>NUCLEOTIDE SEQUENCE</scope>
    <source>
        <strain evidence="2">NBRC 107745</strain>
    </source>
</reference>
<protein>
    <recommendedName>
        <fullName evidence="1">Glycosyl hydrolase family 13 catalytic domain-containing protein</fullName>
    </recommendedName>
</protein>
<dbReference type="EMBL" id="BOPD01000011">
    <property type="protein sequence ID" value="GIJ32904.1"/>
    <property type="molecule type" value="Genomic_DNA"/>
</dbReference>
<dbReference type="InterPro" id="IPR011600">
    <property type="entry name" value="Pept_C14_caspase"/>
</dbReference>
<dbReference type="OrthoDB" id="9043248at2"/>
<dbReference type="SUPFAM" id="SSF52129">
    <property type="entry name" value="Caspase-like"/>
    <property type="match status" value="1"/>
</dbReference>
<dbReference type="SUPFAM" id="SSF51011">
    <property type="entry name" value="Glycosyl hydrolase domain"/>
    <property type="match status" value="1"/>
</dbReference>
<feature type="domain" description="Glycosyl hydrolase family 13 catalytic" evidence="1">
    <location>
        <begin position="335"/>
        <end position="723"/>
    </location>
</feature>